<dbReference type="PANTHER" id="PTHR43098:SF4">
    <property type="entry name" value="BLR3857 PROTEIN"/>
    <property type="match status" value="1"/>
</dbReference>
<evidence type="ECO:0000256" key="4">
    <source>
        <dbReference type="ARBA" id="ARBA00022827"/>
    </source>
</evidence>
<dbReference type="eggNOG" id="KOG1399">
    <property type="taxonomic scope" value="Eukaryota"/>
</dbReference>
<reference evidence="8 9" key="2">
    <citation type="journal article" date="2012" name="PLoS Pathog.">
        <title>Diverse lifestyles and strategies of plant pathogenesis encoded in the genomes of eighteen Dothideomycetes fungi.</title>
        <authorList>
            <person name="Ohm R.A."/>
            <person name="Feau N."/>
            <person name="Henrissat B."/>
            <person name="Schoch C.L."/>
            <person name="Horwitz B.A."/>
            <person name="Barry K.W."/>
            <person name="Condon B.J."/>
            <person name="Copeland A.C."/>
            <person name="Dhillon B."/>
            <person name="Glaser F."/>
            <person name="Hesse C.N."/>
            <person name="Kosti I."/>
            <person name="LaButti K."/>
            <person name="Lindquist E.A."/>
            <person name="Lucas S."/>
            <person name="Salamov A.A."/>
            <person name="Bradshaw R.E."/>
            <person name="Ciuffetti L."/>
            <person name="Hamelin R.C."/>
            <person name="Kema G.H.J."/>
            <person name="Lawrence C."/>
            <person name="Scott J.A."/>
            <person name="Spatafora J.W."/>
            <person name="Turgeon B.G."/>
            <person name="de Wit P.J.G.M."/>
            <person name="Zhong S."/>
            <person name="Goodwin S.B."/>
            <person name="Grigoriev I.V."/>
        </authorList>
    </citation>
    <scope>NUCLEOTIDE SEQUENCE [LARGE SCALE GENOMIC DNA]</scope>
    <source>
        <strain evidence="9">NZE10 / CBS 128990</strain>
    </source>
</reference>
<accession>N1PQ00</accession>
<evidence type="ECO:0000313" key="9">
    <source>
        <dbReference type="Proteomes" id="UP000016933"/>
    </source>
</evidence>
<comment type="cofactor">
    <cofactor evidence="1">
        <name>FAD</name>
        <dbReference type="ChEBI" id="CHEBI:57692"/>
    </cofactor>
</comment>
<evidence type="ECO:0000256" key="6">
    <source>
        <dbReference type="ARBA" id="ARBA00023002"/>
    </source>
</evidence>
<evidence type="ECO:0000313" key="8">
    <source>
        <dbReference type="EMBL" id="EME45467.1"/>
    </source>
</evidence>
<dbReference type="InterPro" id="IPR050775">
    <property type="entry name" value="FAD-binding_Monooxygenases"/>
</dbReference>
<evidence type="ECO:0000256" key="1">
    <source>
        <dbReference type="ARBA" id="ARBA00001974"/>
    </source>
</evidence>
<keyword evidence="4" id="KW-0274">FAD</keyword>
<keyword evidence="5" id="KW-0521">NADP</keyword>
<dbReference type="Gene3D" id="3.50.50.60">
    <property type="entry name" value="FAD/NAD(P)-binding domain"/>
    <property type="match status" value="2"/>
</dbReference>
<dbReference type="HOGENOM" id="CLU_006937_8_2_1"/>
<dbReference type="Proteomes" id="UP000016933">
    <property type="component" value="Unassembled WGS sequence"/>
</dbReference>
<dbReference type="EMBL" id="KB446538">
    <property type="protein sequence ID" value="EME45467.1"/>
    <property type="molecule type" value="Genomic_DNA"/>
</dbReference>
<dbReference type="GO" id="GO:0050661">
    <property type="term" value="F:NADP binding"/>
    <property type="evidence" value="ECO:0007669"/>
    <property type="project" value="InterPro"/>
</dbReference>
<dbReference type="OMA" id="FRTETHD"/>
<dbReference type="InterPro" id="IPR020946">
    <property type="entry name" value="Flavin_mOase-like"/>
</dbReference>
<dbReference type="GO" id="GO:0004499">
    <property type="term" value="F:N,N-dimethylaniline monooxygenase activity"/>
    <property type="evidence" value="ECO:0007669"/>
    <property type="project" value="InterPro"/>
</dbReference>
<keyword evidence="9" id="KW-1185">Reference proteome</keyword>
<sequence length="478" mass="53117">MSTTEALAKIDTVGPPQKPLAERDKRLEYGGGINQYSLIEEDAIFGHWLNDPWVEPGFTRDSVSEEVDALITSGGYGAQLIAVRLIEAGFKNFRIARAKELLKHSEMIGRKYGLYDRTLFRTETHDLRWNADTATWCVKTSRNDSIQARFVAPAAGPLHRPKLPVAPGIEKFKGHCFHSSRWDYDYTKGDSKGSLTGLADNRVAVVGTGATAVQIVPNVAKYAKELYVFQRTPSSIDVRGNRPTDQAWAKSLQPGWQKERMENFNTTVNGGILPTDLVHYGWTDILRKLLARGASEATDPARAAADRQMADFEKMNQVRARCDDVLATEWSHRTNMKAYGRDGQSVTNSWKERVSTLHGWTSLHIVQAALTPNFIHVTGEQAKHLAYVISEGMKRTTRTIKPTAEAQKKLVDTIVELVKLRAAFLQECTPGYYRDEGSILPRAATNASYGGGSPAFKILNDCRANGKPEGLDINCFDS</sequence>
<evidence type="ECO:0000256" key="7">
    <source>
        <dbReference type="ARBA" id="ARBA00023033"/>
    </source>
</evidence>
<comment type="similarity">
    <text evidence="2">Belongs to the FAD-binding monooxygenase family.</text>
</comment>
<keyword evidence="7" id="KW-0503">Monooxygenase</keyword>
<protein>
    <submittedName>
        <fullName evidence="8">Uncharacterized protein</fullName>
    </submittedName>
</protein>
<proteinExistence type="inferred from homology"/>
<dbReference type="OrthoDB" id="66881at2759"/>
<dbReference type="SUPFAM" id="SSF51905">
    <property type="entry name" value="FAD/NAD(P)-binding domain"/>
    <property type="match status" value="1"/>
</dbReference>
<dbReference type="Pfam" id="PF00743">
    <property type="entry name" value="FMO-like"/>
    <property type="match status" value="1"/>
</dbReference>
<evidence type="ECO:0000256" key="2">
    <source>
        <dbReference type="ARBA" id="ARBA00010139"/>
    </source>
</evidence>
<gene>
    <name evidence="8" type="ORF">DOTSEDRAFT_87811</name>
</gene>
<organism evidence="8 9">
    <name type="scientific">Dothistroma septosporum (strain NZE10 / CBS 128990)</name>
    <name type="common">Red band needle blight fungus</name>
    <name type="synonym">Mycosphaerella pini</name>
    <dbReference type="NCBI Taxonomy" id="675120"/>
    <lineage>
        <taxon>Eukaryota</taxon>
        <taxon>Fungi</taxon>
        <taxon>Dikarya</taxon>
        <taxon>Ascomycota</taxon>
        <taxon>Pezizomycotina</taxon>
        <taxon>Dothideomycetes</taxon>
        <taxon>Dothideomycetidae</taxon>
        <taxon>Mycosphaerellales</taxon>
        <taxon>Mycosphaerellaceae</taxon>
        <taxon>Dothistroma</taxon>
    </lineage>
</organism>
<dbReference type="AlphaFoldDB" id="N1PQ00"/>
<dbReference type="InterPro" id="IPR036188">
    <property type="entry name" value="FAD/NAD-bd_sf"/>
</dbReference>
<dbReference type="PANTHER" id="PTHR43098">
    <property type="entry name" value="L-ORNITHINE N(5)-MONOOXYGENASE-RELATED"/>
    <property type="match status" value="1"/>
</dbReference>
<reference evidence="9" key="1">
    <citation type="journal article" date="2012" name="PLoS Genet.">
        <title>The genomes of the fungal plant pathogens Cladosporium fulvum and Dothistroma septosporum reveal adaptation to different hosts and lifestyles but also signatures of common ancestry.</title>
        <authorList>
            <person name="de Wit P.J.G.M."/>
            <person name="van der Burgt A."/>
            <person name="Oekmen B."/>
            <person name="Stergiopoulos I."/>
            <person name="Abd-Elsalam K.A."/>
            <person name="Aerts A.L."/>
            <person name="Bahkali A.H."/>
            <person name="Beenen H.G."/>
            <person name="Chettri P."/>
            <person name="Cox M.P."/>
            <person name="Datema E."/>
            <person name="de Vries R.P."/>
            <person name="Dhillon B."/>
            <person name="Ganley A.R."/>
            <person name="Griffiths S.A."/>
            <person name="Guo Y."/>
            <person name="Hamelin R.C."/>
            <person name="Henrissat B."/>
            <person name="Kabir M.S."/>
            <person name="Jashni M.K."/>
            <person name="Kema G."/>
            <person name="Klaubauf S."/>
            <person name="Lapidus A."/>
            <person name="Levasseur A."/>
            <person name="Lindquist E."/>
            <person name="Mehrabi R."/>
            <person name="Ohm R.A."/>
            <person name="Owen T.J."/>
            <person name="Salamov A."/>
            <person name="Schwelm A."/>
            <person name="Schijlen E."/>
            <person name="Sun H."/>
            <person name="van den Burg H.A."/>
            <person name="van Ham R.C.H.J."/>
            <person name="Zhang S."/>
            <person name="Goodwin S.B."/>
            <person name="Grigoriev I.V."/>
            <person name="Collemare J."/>
            <person name="Bradshaw R.E."/>
        </authorList>
    </citation>
    <scope>NUCLEOTIDE SEQUENCE [LARGE SCALE GENOMIC DNA]</scope>
    <source>
        <strain evidence="9">NZE10 / CBS 128990</strain>
    </source>
</reference>
<dbReference type="GO" id="GO:0050660">
    <property type="term" value="F:flavin adenine dinucleotide binding"/>
    <property type="evidence" value="ECO:0007669"/>
    <property type="project" value="InterPro"/>
</dbReference>
<keyword evidence="3" id="KW-0285">Flavoprotein</keyword>
<keyword evidence="6" id="KW-0560">Oxidoreductase</keyword>
<evidence type="ECO:0000256" key="5">
    <source>
        <dbReference type="ARBA" id="ARBA00022857"/>
    </source>
</evidence>
<name>N1PQ00_DOTSN</name>
<evidence type="ECO:0000256" key="3">
    <source>
        <dbReference type="ARBA" id="ARBA00022630"/>
    </source>
</evidence>